<dbReference type="AlphaFoldDB" id="A0A219B2V8"/>
<dbReference type="SUPFAM" id="SSF50475">
    <property type="entry name" value="FMN-binding split barrel"/>
    <property type="match status" value="1"/>
</dbReference>
<evidence type="ECO:0000256" key="3">
    <source>
        <dbReference type="ARBA" id="ARBA00022643"/>
    </source>
</evidence>
<proteinExistence type="inferred from homology"/>
<dbReference type="Pfam" id="PF01613">
    <property type="entry name" value="Flavin_Reduct"/>
    <property type="match status" value="1"/>
</dbReference>
<sequence length="209" mass="22477">MTQNMKTFPSADTDPRALYKLLVSAVVPRPIGFVSTVSLGGVRNLAPFSWFNFFSSAPPVAVFSPAGTGDNAKDTLRNIREAGDCVIHIADRSIAEALNQTSASYAPEVDEFEASGLTPVPVDGLKADRVEEAKVAMACRLRQIVPLGEGPRSGHLVICDIERIMVDGSILDESGAVVDAKKFRAIARLGGDWYLETTPEALFELDRPA</sequence>
<dbReference type="SMART" id="SM00903">
    <property type="entry name" value="Flavin_Reduct"/>
    <property type="match status" value="1"/>
</dbReference>
<organism evidence="6 7">
    <name type="scientific">Pacificimonas flava</name>
    <dbReference type="NCBI Taxonomy" id="1234595"/>
    <lineage>
        <taxon>Bacteria</taxon>
        <taxon>Pseudomonadati</taxon>
        <taxon>Pseudomonadota</taxon>
        <taxon>Alphaproteobacteria</taxon>
        <taxon>Sphingomonadales</taxon>
        <taxon>Sphingosinicellaceae</taxon>
        <taxon>Pacificimonas</taxon>
    </lineage>
</organism>
<comment type="cofactor">
    <cofactor evidence="1">
        <name>FMN</name>
        <dbReference type="ChEBI" id="CHEBI:58210"/>
    </cofactor>
</comment>
<keyword evidence="7" id="KW-1185">Reference proteome</keyword>
<dbReference type="GO" id="GO:0016646">
    <property type="term" value="F:oxidoreductase activity, acting on the CH-NH group of donors, NAD or NADP as acceptor"/>
    <property type="evidence" value="ECO:0007669"/>
    <property type="project" value="UniProtKB-ARBA"/>
</dbReference>
<evidence type="ECO:0000256" key="4">
    <source>
        <dbReference type="ARBA" id="ARBA00038054"/>
    </source>
</evidence>
<dbReference type="InterPro" id="IPR012349">
    <property type="entry name" value="Split_barrel_FMN-bd"/>
</dbReference>
<keyword evidence="2" id="KW-0285">Flavoprotein</keyword>
<evidence type="ECO:0000313" key="7">
    <source>
        <dbReference type="Proteomes" id="UP000198462"/>
    </source>
</evidence>
<dbReference type="Proteomes" id="UP000198462">
    <property type="component" value="Unassembled WGS sequence"/>
</dbReference>
<dbReference type="RefSeq" id="WP_088711496.1">
    <property type="nucleotide sequence ID" value="NZ_NFZT01000001.1"/>
</dbReference>
<comment type="caution">
    <text evidence="6">The sequence shown here is derived from an EMBL/GenBank/DDBJ whole genome shotgun (WGS) entry which is preliminary data.</text>
</comment>
<dbReference type="Gene3D" id="2.30.110.10">
    <property type="entry name" value="Electron Transport, Fmn-binding Protein, Chain A"/>
    <property type="match status" value="1"/>
</dbReference>
<evidence type="ECO:0000256" key="1">
    <source>
        <dbReference type="ARBA" id="ARBA00001917"/>
    </source>
</evidence>
<evidence type="ECO:0000256" key="2">
    <source>
        <dbReference type="ARBA" id="ARBA00022630"/>
    </source>
</evidence>
<dbReference type="InterPro" id="IPR002563">
    <property type="entry name" value="Flavin_Rdtase-like_dom"/>
</dbReference>
<name>A0A219B2V8_9SPHN</name>
<reference evidence="7" key="1">
    <citation type="submission" date="2017-05" db="EMBL/GenBank/DDBJ databases">
        <authorList>
            <person name="Lin X."/>
        </authorList>
    </citation>
    <scope>NUCLEOTIDE SEQUENCE [LARGE SCALE GENOMIC DNA]</scope>
    <source>
        <strain evidence="7">JLT2012</strain>
    </source>
</reference>
<feature type="domain" description="Flavin reductase like" evidence="5">
    <location>
        <begin position="24"/>
        <end position="185"/>
    </location>
</feature>
<accession>A0A219B2V8</accession>
<dbReference type="PANTHER" id="PTHR33798">
    <property type="entry name" value="FLAVOPROTEIN OXYGENASE"/>
    <property type="match status" value="1"/>
</dbReference>
<dbReference type="PANTHER" id="PTHR33798:SF5">
    <property type="entry name" value="FLAVIN REDUCTASE LIKE DOMAIN-CONTAINING PROTEIN"/>
    <property type="match status" value="1"/>
</dbReference>
<dbReference type="GO" id="GO:0010181">
    <property type="term" value="F:FMN binding"/>
    <property type="evidence" value="ECO:0007669"/>
    <property type="project" value="InterPro"/>
</dbReference>
<gene>
    <name evidence="6" type="ORF">B5C34_04050</name>
</gene>
<protein>
    <recommendedName>
        <fullName evidence="5">Flavin reductase like domain-containing protein</fullName>
    </recommendedName>
</protein>
<dbReference type="OrthoDB" id="9783347at2"/>
<dbReference type="EMBL" id="NFZT01000001">
    <property type="protein sequence ID" value="OWV32702.1"/>
    <property type="molecule type" value="Genomic_DNA"/>
</dbReference>
<keyword evidence="3" id="KW-0288">FMN</keyword>
<evidence type="ECO:0000313" key="6">
    <source>
        <dbReference type="EMBL" id="OWV32702.1"/>
    </source>
</evidence>
<comment type="similarity">
    <text evidence="4">Belongs to the flavoredoxin family.</text>
</comment>
<evidence type="ECO:0000259" key="5">
    <source>
        <dbReference type="SMART" id="SM00903"/>
    </source>
</evidence>